<evidence type="ECO:0000313" key="2">
    <source>
        <dbReference type="Proteomes" id="UP000050525"/>
    </source>
</evidence>
<dbReference type="EMBL" id="AKHW03001922">
    <property type="protein sequence ID" value="KYO40510.1"/>
    <property type="molecule type" value="Genomic_DNA"/>
</dbReference>
<dbReference type="Proteomes" id="UP000050525">
    <property type="component" value="Unassembled WGS sequence"/>
</dbReference>
<sequence length="98" mass="11084">MDELPPEKSILCGEDLSPVFSGLFLFEAGKSNEVSKLHLISKLCTEVTDRGMVLQPHNHPGIILIEVSFDWGKNPIPRPETTYRHDIQRAVISLFNIR</sequence>
<evidence type="ECO:0000313" key="1">
    <source>
        <dbReference type="EMBL" id="KYO40510.1"/>
    </source>
</evidence>
<keyword evidence="2" id="KW-1185">Reference proteome</keyword>
<comment type="caution">
    <text evidence="1">The sequence shown here is derived from an EMBL/GenBank/DDBJ whole genome shotgun (WGS) entry which is preliminary data.</text>
</comment>
<dbReference type="AlphaFoldDB" id="A0A151NV08"/>
<reference evidence="1 2" key="1">
    <citation type="journal article" date="2012" name="Genome Biol.">
        <title>Sequencing three crocodilian genomes to illuminate the evolution of archosaurs and amniotes.</title>
        <authorList>
            <person name="St John J.A."/>
            <person name="Braun E.L."/>
            <person name="Isberg S.R."/>
            <person name="Miles L.G."/>
            <person name="Chong A.Y."/>
            <person name="Gongora J."/>
            <person name="Dalzell P."/>
            <person name="Moran C."/>
            <person name="Bed'hom B."/>
            <person name="Abzhanov A."/>
            <person name="Burgess S.C."/>
            <person name="Cooksey A.M."/>
            <person name="Castoe T.A."/>
            <person name="Crawford N.G."/>
            <person name="Densmore L.D."/>
            <person name="Drew J.C."/>
            <person name="Edwards S.V."/>
            <person name="Faircloth B.C."/>
            <person name="Fujita M.K."/>
            <person name="Greenwold M.J."/>
            <person name="Hoffmann F.G."/>
            <person name="Howard J.M."/>
            <person name="Iguchi T."/>
            <person name="Janes D.E."/>
            <person name="Khan S.Y."/>
            <person name="Kohno S."/>
            <person name="de Koning A.J."/>
            <person name="Lance S.L."/>
            <person name="McCarthy F.M."/>
            <person name="McCormack J.E."/>
            <person name="Merchant M.E."/>
            <person name="Peterson D.G."/>
            <person name="Pollock D.D."/>
            <person name="Pourmand N."/>
            <person name="Raney B.J."/>
            <person name="Roessler K.A."/>
            <person name="Sanford J.R."/>
            <person name="Sawyer R.H."/>
            <person name="Schmidt C.J."/>
            <person name="Triplett E.W."/>
            <person name="Tuberville T.D."/>
            <person name="Venegas-Anaya M."/>
            <person name="Howard J.T."/>
            <person name="Jarvis E.D."/>
            <person name="Guillette L.J.Jr."/>
            <person name="Glenn T.C."/>
            <person name="Green R.E."/>
            <person name="Ray D.A."/>
        </authorList>
    </citation>
    <scope>NUCLEOTIDE SEQUENCE [LARGE SCALE GENOMIC DNA]</scope>
    <source>
        <strain evidence="1">KSC_2009_1</strain>
    </source>
</reference>
<gene>
    <name evidence="1" type="ORF">Y1Q_0009542</name>
</gene>
<proteinExistence type="predicted"/>
<name>A0A151NV08_ALLMI</name>
<protein>
    <submittedName>
        <fullName evidence="1">Uncharacterized protein</fullName>
    </submittedName>
</protein>
<accession>A0A151NV08</accession>
<organism evidence="1 2">
    <name type="scientific">Alligator mississippiensis</name>
    <name type="common">American alligator</name>
    <dbReference type="NCBI Taxonomy" id="8496"/>
    <lineage>
        <taxon>Eukaryota</taxon>
        <taxon>Metazoa</taxon>
        <taxon>Chordata</taxon>
        <taxon>Craniata</taxon>
        <taxon>Vertebrata</taxon>
        <taxon>Euteleostomi</taxon>
        <taxon>Archelosauria</taxon>
        <taxon>Archosauria</taxon>
        <taxon>Crocodylia</taxon>
        <taxon>Alligatoridae</taxon>
        <taxon>Alligatorinae</taxon>
        <taxon>Alligator</taxon>
    </lineage>
</organism>